<keyword evidence="2" id="KW-0812">Transmembrane</keyword>
<dbReference type="RefSeq" id="WP_169274704.1">
    <property type="nucleotide sequence ID" value="NZ_JAAIIH010000001.1"/>
</dbReference>
<protein>
    <submittedName>
        <fullName evidence="3">Cd efflux system component</fullName>
    </submittedName>
</protein>
<dbReference type="Proteomes" id="UP000588277">
    <property type="component" value="Unassembled WGS sequence"/>
</dbReference>
<feature type="transmembrane region" description="Helical" evidence="2">
    <location>
        <begin position="137"/>
        <end position="158"/>
    </location>
</feature>
<evidence type="ECO:0000256" key="1">
    <source>
        <dbReference type="SAM" id="MobiDB-lite"/>
    </source>
</evidence>
<feature type="transmembrane region" description="Helical" evidence="2">
    <location>
        <begin position="60"/>
        <end position="86"/>
    </location>
</feature>
<feature type="region of interest" description="Disordered" evidence="1">
    <location>
        <begin position="1"/>
        <end position="21"/>
    </location>
</feature>
<comment type="caution">
    <text evidence="3">The sequence shown here is derived from an EMBL/GenBank/DDBJ whole genome shotgun (WGS) entry which is preliminary data.</text>
</comment>
<feature type="transmembrane region" description="Helical" evidence="2">
    <location>
        <begin position="170"/>
        <end position="190"/>
    </location>
</feature>
<dbReference type="EMBL" id="JAAIIH010000001">
    <property type="protein sequence ID" value="NMM99528.1"/>
    <property type="molecule type" value="Genomic_DNA"/>
</dbReference>
<evidence type="ECO:0000313" key="3">
    <source>
        <dbReference type="EMBL" id="NMM99528.1"/>
    </source>
</evidence>
<gene>
    <name evidence="3" type="ORF">G1C96_0105</name>
</gene>
<keyword evidence="2" id="KW-0472">Membrane</keyword>
<evidence type="ECO:0000256" key="2">
    <source>
        <dbReference type="SAM" id="Phobius"/>
    </source>
</evidence>
<dbReference type="AlphaFoldDB" id="A0A7Y0HY95"/>
<feature type="transmembrane region" description="Helical" evidence="2">
    <location>
        <begin position="98"/>
        <end position="117"/>
    </location>
</feature>
<organism evidence="3 4">
    <name type="scientific">Bifidobacterium moraviense</name>
    <dbReference type="NCBI Taxonomy" id="2675323"/>
    <lineage>
        <taxon>Bacteria</taxon>
        <taxon>Bacillati</taxon>
        <taxon>Actinomycetota</taxon>
        <taxon>Actinomycetes</taxon>
        <taxon>Bifidobacteriales</taxon>
        <taxon>Bifidobacteriaceae</taxon>
        <taxon>Bifidobacterium</taxon>
    </lineage>
</organism>
<keyword evidence="4" id="KW-1185">Reference proteome</keyword>
<accession>A0A7Y0HY95</accession>
<keyword evidence="2" id="KW-1133">Transmembrane helix</keyword>
<proteinExistence type="predicted"/>
<sequence>MSARTSANSEQDRRAGGVTDDEIPGGLPSLLVQGVTAAAVACVGEFVCAPVYASMAHLAVVPWAMVACLLAVAYTYVVGFALLWAAQSLSHGVRDARALPFVYGGVGLFGFGAWGVFVLPAMVDSFAQPQGLAAMTTAQTVAAGFNCAVIGFVAFFLAKLAHPRLARRRGAVFAIGALTLAAAALGVFYLTRMYGVLY</sequence>
<reference evidence="3 4" key="1">
    <citation type="submission" date="2020-02" db="EMBL/GenBank/DDBJ databases">
        <title>Characterization of phylogenetic diversity of novel bifidobacterial species isolated in Czech ZOOs.</title>
        <authorList>
            <person name="Lugli G.A."/>
            <person name="Vera N.B."/>
            <person name="Ventura M."/>
        </authorList>
    </citation>
    <scope>NUCLEOTIDE SEQUENCE [LARGE SCALE GENOMIC DNA]</scope>
    <source>
        <strain evidence="3 4">DSM 109958</strain>
    </source>
</reference>
<name>A0A7Y0HY95_9BIFI</name>
<evidence type="ECO:0000313" key="4">
    <source>
        <dbReference type="Proteomes" id="UP000588277"/>
    </source>
</evidence>